<evidence type="ECO:0008006" key="11">
    <source>
        <dbReference type="Google" id="ProtNLM"/>
    </source>
</evidence>
<evidence type="ECO:0000256" key="1">
    <source>
        <dbReference type="ARBA" id="ARBA00001971"/>
    </source>
</evidence>
<evidence type="ECO:0000256" key="5">
    <source>
        <dbReference type="ARBA" id="ARBA00023004"/>
    </source>
</evidence>
<feature type="binding site" description="axial binding residue" evidence="6">
    <location>
        <position position="469"/>
    </location>
    <ligand>
        <name>heme</name>
        <dbReference type="ChEBI" id="CHEBI:30413"/>
    </ligand>
    <ligandPart>
        <name>Fe</name>
        <dbReference type="ChEBI" id="CHEBI:18248"/>
    </ligandPart>
</feature>
<keyword evidence="8" id="KW-0812">Transmembrane</keyword>
<dbReference type="EMBL" id="JBDFQZ010000011">
    <property type="protein sequence ID" value="KAK9675506.1"/>
    <property type="molecule type" value="Genomic_DNA"/>
</dbReference>
<dbReference type="InterPro" id="IPR002401">
    <property type="entry name" value="Cyt_P450_E_grp-I"/>
</dbReference>
<keyword evidence="8" id="KW-0472">Membrane</keyword>
<name>A0AAW1HG21_SAPOF</name>
<dbReference type="AlphaFoldDB" id="A0AAW1HG21"/>
<dbReference type="Proteomes" id="UP001443914">
    <property type="component" value="Unassembled WGS sequence"/>
</dbReference>
<dbReference type="Pfam" id="PF00067">
    <property type="entry name" value="p450"/>
    <property type="match status" value="1"/>
</dbReference>
<accession>A0AAW1HG21</accession>
<feature type="transmembrane region" description="Helical" evidence="8">
    <location>
        <begin position="21"/>
        <end position="39"/>
    </location>
</feature>
<keyword evidence="8" id="KW-1133">Transmembrane helix</keyword>
<evidence type="ECO:0000313" key="10">
    <source>
        <dbReference type="Proteomes" id="UP001443914"/>
    </source>
</evidence>
<keyword evidence="6 7" id="KW-0349">Heme</keyword>
<gene>
    <name evidence="9" type="ORF">RND81_11G011200</name>
</gene>
<dbReference type="PANTHER" id="PTHR24296">
    <property type="entry name" value="CYTOCHROME P450"/>
    <property type="match status" value="1"/>
</dbReference>
<dbReference type="PRINTS" id="PR00385">
    <property type="entry name" value="P450"/>
</dbReference>
<reference evidence="9" key="1">
    <citation type="submission" date="2024-03" db="EMBL/GenBank/DDBJ databases">
        <title>WGS assembly of Saponaria officinalis var. Norfolk2.</title>
        <authorList>
            <person name="Jenkins J."/>
            <person name="Shu S."/>
            <person name="Grimwood J."/>
            <person name="Barry K."/>
            <person name="Goodstein D."/>
            <person name="Schmutz J."/>
            <person name="Leebens-Mack J."/>
            <person name="Osbourn A."/>
        </authorList>
    </citation>
    <scope>NUCLEOTIDE SEQUENCE [LARGE SCALE GENOMIC DNA]</scope>
    <source>
        <strain evidence="9">JIC</strain>
    </source>
</reference>
<keyword evidence="10" id="KW-1185">Reference proteome</keyword>
<keyword evidence="4 7" id="KW-0560">Oxidoreductase</keyword>
<comment type="cofactor">
    <cofactor evidence="1 6">
        <name>heme</name>
        <dbReference type="ChEBI" id="CHEBI:30413"/>
    </cofactor>
</comment>
<dbReference type="PROSITE" id="PS00086">
    <property type="entry name" value="CYTOCHROME_P450"/>
    <property type="match status" value="1"/>
</dbReference>
<dbReference type="SUPFAM" id="SSF48264">
    <property type="entry name" value="Cytochrome P450"/>
    <property type="match status" value="1"/>
</dbReference>
<dbReference type="PROSITE" id="PS51257">
    <property type="entry name" value="PROKAR_LIPOPROTEIN"/>
    <property type="match status" value="1"/>
</dbReference>
<evidence type="ECO:0000256" key="7">
    <source>
        <dbReference type="RuleBase" id="RU000461"/>
    </source>
</evidence>
<dbReference type="InterPro" id="IPR036396">
    <property type="entry name" value="Cyt_P450_sf"/>
</dbReference>
<dbReference type="InterPro" id="IPR001128">
    <property type="entry name" value="Cyt_P450"/>
</dbReference>
<dbReference type="Gene3D" id="1.10.630.10">
    <property type="entry name" value="Cytochrome P450"/>
    <property type="match status" value="1"/>
</dbReference>
<comment type="similarity">
    <text evidence="2 7">Belongs to the cytochrome P450 family.</text>
</comment>
<dbReference type="CDD" id="cd11064">
    <property type="entry name" value="CYP86A"/>
    <property type="match status" value="1"/>
</dbReference>
<dbReference type="GO" id="GO:0006629">
    <property type="term" value="P:lipid metabolic process"/>
    <property type="evidence" value="ECO:0007669"/>
    <property type="project" value="UniProtKB-ARBA"/>
</dbReference>
<evidence type="ECO:0000256" key="4">
    <source>
        <dbReference type="ARBA" id="ARBA00023002"/>
    </source>
</evidence>
<dbReference type="InterPro" id="IPR017972">
    <property type="entry name" value="Cyt_P450_CS"/>
</dbReference>
<evidence type="ECO:0000256" key="8">
    <source>
        <dbReference type="SAM" id="Phobius"/>
    </source>
</evidence>
<dbReference type="GO" id="GO:0004497">
    <property type="term" value="F:monooxygenase activity"/>
    <property type="evidence" value="ECO:0007669"/>
    <property type="project" value="UniProtKB-KW"/>
</dbReference>
<dbReference type="GO" id="GO:0005506">
    <property type="term" value="F:iron ion binding"/>
    <property type="evidence" value="ECO:0007669"/>
    <property type="project" value="InterPro"/>
</dbReference>
<dbReference type="GO" id="GO:0020037">
    <property type="term" value="F:heme binding"/>
    <property type="evidence" value="ECO:0007669"/>
    <property type="project" value="InterPro"/>
</dbReference>
<organism evidence="9 10">
    <name type="scientific">Saponaria officinalis</name>
    <name type="common">Common soapwort</name>
    <name type="synonym">Lychnis saponaria</name>
    <dbReference type="NCBI Taxonomy" id="3572"/>
    <lineage>
        <taxon>Eukaryota</taxon>
        <taxon>Viridiplantae</taxon>
        <taxon>Streptophyta</taxon>
        <taxon>Embryophyta</taxon>
        <taxon>Tracheophyta</taxon>
        <taxon>Spermatophyta</taxon>
        <taxon>Magnoliopsida</taxon>
        <taxon>eudicotyledons</taxon>
        <taxon>Gunneridae</taxon>
        <taxon>Pentapetalae</taxon>
        <taxon>Caryophyllales</taxon>
        <taxon>Caryophyllaceae</taxon>
        <taxon>Caryophylleae</taxon>
        <taxon>Saponaria</taxon>
    </lineage>
</organism>
<comment type="caution">
    <text evidence="9">The sequence shown here is derived from an EMBL/GenBank/DDBJ whole genome shotgun (WGS) entry which is preliminary data.</text>
</comment>
<keyword evidence="5 6" id="KW-0408">Iron</keyword>
<protein>
    <recommendedName>
        <fullName evidence="11">Cytochrome P450</fullName>
    </recommendedName>
</protein>
<evidence type="ECO:0000256" key="6">
    <source>
        <dbReference type="PIRSR" id="PIRSR602401-1"/>
    </source>
</evidence>
<keyword evidence="7" id="KW-0503">Monooxygenase</keyword>
<proteinExistence type="inferred from homology"/>
<keyword evidence="3 6" id="KW-0479">Metal-binding</keyword>
<sequence length="521" mass="60306">MKSTLTNLLTKISTQIHIYDIFLALFSLFIISCINAKLTNKKGPMLWPILGMMPSFVLHFHELHTWNTKILEKCGGNYRIRGLFGGFNGIMTSNPTNIEYILKNNFKNYPKGLYYRDRFNELLGGGIFNSDDGNWKAQRRIAVSEMHSSRFLKYSFKTMQDLVHGKLLKVIEEQIKSSMEHTIDLQKLLLKFTFDNVCMAAFGVDPGCLAVDSPENPFAKAFEEATEFSLFRFLVPPFVWKTMRFFNLSKEKKLKKAVKIVHEFADNTVINRKADINLNHEINDPSDLLSRLIKLQKLSSNNNVNDKFLKDFCISFILAGRDTSSVALVWFFWLVHENPRVEDKILGEIREILSQRDGYLNEKGHEIIFQVDELEKMVYLQSALTESLRLYPSVPFDFKQAKEDDIFPNGMPIKAGCRLLYHIYAVGRNESTWGKDCSEFRPERWIKDGRFLPENQFKYLVFNGGPRLCVGKKFAYTQMKLVVASILLRYKIKVIKGQNIVPKVTTTLYMKNGLLINFKPR</sequence>
<dbReference type="GO" id="GO:0016705">
    <property type="term" value="F:oxidoreductase activity, acting on paired donors, with incorporation or reduction of molecular oxygen"/>
    <property type="evidence" value="ECO:0007669"/>
    <property type="project" value="InterPro"/>
</dbReference>
<evidence type="ECO:0000256" key="2">
    <source>
        <dbReference type="ARBA" id="ARBA00010617"/>
    </source>
</evidence>
<evidence type="ECO:0000313" key="9">
    <source>
        <dbReference type="EMBL" id="KAK9675506.1"/>
    </source>
</evidence>
<evidence type="ECO:0000256" key="3">
    <source>
        <dbReference type="ARBA" id="ARBA00022723"/>
    </source>
</evidence>
<dbReference type="PRINTS" id="PR00463">
    <property type="entry name" value="EP450I"/>
</dbReference>